<comment type="similarity">
    <text evidence="1">Belongs to the NADH dehydrogenase family.</text>
</comment>
<evidence type="ECO:0000313" key="15">
    <source>
        <dbReference type="Proteomes" id="UP000290900"/>
    </source>
</evidence>
<keyword evidence="3" id="KW-0285">Flavoprotein</keyword>
<evidence type="ECO:0000256" key="2">
    <source>
        <dbReference type="ARBA" id="ARBA00012637"/>
    </source>
</evidence>
<protein>
    <recommendedName>
        <fullName evidence="2">NADH:ubiquinone reductase (non-electrogenic)</fullName>
        <ecNumber evidence="2">1.6.5.9</ecNumber>
    </recommendedName>
</protein>
<proteinExistence type="inferred from homology"/>
<organism evidence="14 15">
    <name type="scientific">Brettanomyces naardenensis</name>
    <name type="common">Yeast</name>
    <dbReference type="NCBI Taxonomy" id="13370"/>
    <lineage>
        <taxon>Eukaryota</taxon>
        <taxon>Fungi</taxon>
        <taxon>Dikarya</taxon>
        <taxon>Ascomycota</taxon>
        <taxon>Saccharomycotina</taxon>
        <taxon>Pichiomycetes</taxon>
        <taxon>Pichiales</taxon>
        <taxon>Pichiaceae</taxon>
        <taxon>Brettanomyces</taxon>
    </lineage>
</organism>
<evidence type="ECO:0000259" key="13">
    <source>
        <dbReference type="Pfam" id="PF22366"/>
    </source>
</evidence>
<dbReference type="GO" id="GO:0050136">
    <property type="term" value="F:NADH dehydrogenase (quinone) (non-electrogenic) activity"/>
    <property type="evidence" value="ECO:0007669"/>
    <property type="project" value="UniProtKB-EC"/>
</dbReference>
<sequence length="586" mass="65202">MLARLPLRTVAMRSLLMRTPIVGLGSVSHGFSASIATRSISYTHASFAEAPKSSVPPSTATPNTPPVPKAKKGPKYGWFNLIFKASVFSVVGFWGWLTWRVYKETNPGEQLPQSPLKENGNKRKNIVILGSGWGAISYLSKLDTTQYNVTIVSPRNYFLFTPLLPSVPSGTIDSRSICDPVRTIARATPGEVRYMEAQAIDIDPEARCIQLEHNSERFSVGDAFINDNEPIRATIDYDYLIYAVGATVNTFGIPGIPENASFLKESNDATAIRQKLFNSIEAARLLPKDSSERKRLMNFVVCGGGPTGVELAAEIQDYIDQDLCKFIPGIEKEMKVTLIEALPNVLASFHPRLIEYTKSIFKEQGLDLLANTRVQSVDKRNVYATLKKSDGTTEDVVVPYGTLVWAGGNTQRPITKRLASKILEQRTARRGLLVDDYLKLDGDDHIFALGDCTFTTNPPTAQVAHQQGHFLAEYFNKLAKLDDLEYSLSKDTDQSQKYDSKIERVKQSMLPFKYRHQGSLAYIGTERAVADLSWGSWSTVALGGSLTFLFWRTAYVSMMLGMRNKILVMTDWLKVAIFGRDCSKES</sequence>
<gene>
    <name evidence="14" type="ORF">BRENAR_LOCUS1526</name>
</gene>
<dbReference type="InterPro" id="IPR023753">
    <property type="entry name" value="FAD/NAD-binding_dom"/>
</dbReference>
<evidence type="ECO:0000256" key="10">
    <source>
        <dbReference type="SAM" id="MobiDB-lite"/>
    </source>
</evidence>
<dbReference type="PRINTS" id="PR00368">
    <property type="entry name" value="FADPNR"/>
</dbReference>
<feature type="region of interest" description="Disordered" evidence="10">
    <location>
        <begin position="50"/>
        <end position="69"/>
    </location>
</feature>
<evidence type="ECO:0000256" key="3">
    <source>
        <dbReference type="ARBA" id="ARBA00022630"/>
    </source>
</evidence>
<evidence type="ECO:0000313" key="14">
    <source>
        <dbReference type="EMBL" id="VEU20791.1"/>
    </source>
</evidence>
<dbReference type="STRING" id="13370.A0A448YIS8"/>
<name>A0A448YIS8_BRENA</name>
<evidence type="ECO:0000256" key="4">
    <source>
        <dbReference type="ARBA" id="ARBA00022827"/>
    </source>
</evidence>
<dbReference type="InterPro" id="IPR054585">
    <property type="entry name" value="NDH2-like_C"/>
</dbReference>
<comment type="catalytic activity">
    <reaction evidence="8">
        <text>a quinone + NADH + H(+) = a quinol + NAD(+)</text>
        <dbReference type="Rhea" id="RHEA:46160"/>
        <dbReference type="ChEBI" id="CHEBI:15378"/>
        <dbReference type="ChEBI" id="CHEBI:24646"/>
        <dbReference type="ChEBI" id="CHEBI:57540"/>
        <dbReference type="ChEBI" id="CHEBI:57945"/>
        <dbReference type="ChEBI" id="CHEBI:132124"/>
        <dbReference type="EC" id="1.6.5.9"/>
    </reaction>
</comment>
<comment type="catalytic activity">
    <reaction evidence="9">
        <text>a ubiquinone + NADH + H(+) = a ubiquinol + NAD(+)</text>
        <dbReference type="Rhea" id="RHEA:23152"/>
        <dbReference type="Rhea" id="RHEA-COMP:9565"/>
        <dbReference type="Rhea" id="RHEA-COMP:9566"/>
        <dbReference type="ChEBI" id="CHEBI:15378"/>
        <dbReference type="ChEBI" id="CHEBI:16389"/>
        <dbReference type="ChEBI" id="CHEBI:17976"/>
        <dbReference type="ChEBI" id="CHEBI:57540"/>
        <dbReference type="ChEBI" id="CHEBI:57945"/>
    </reaction>
</comment>
<keyword evidence="11" id="KW-0812">Transmembrane</keyword>
<dbReference type="EC" id="1.6.5.9" evidence="2"/>
<evidence type="ECO:0000256" key="6">
    <source>
        <dbReference type="ARBA" id="ARBA00023002"/>
    </source>
</evidence>
<keyword evidence="5" id="KW-0809">Transit peptide</keyword>
<accession>A0A448YIS8</accession>
<dbReference type="OrthoDB" id="3244603at2759"/>
<evidence type="ECO:0000256" key="11">
    <source>
        <dbReference type="SAM" id="Phobius"/>
    </source>
</evidence>
<dbReference type="InParanoid" id="A0A448YIS8"/>
<evidence type="ECO:0000256" key="9">
    <source>
        <dbReference type="ARBA" id="ARBA00049010"/>
    </source>
</evidence>
<dbReference type="Pfam" id="PF22366">
    <property type="entry name" value="NDH2_C"/>
    <property type="match status" value="1"/>
</dbReference>
<evidence type="ECO:0000259" key="12">
    <source>
        <dbReference type="Pfam" id="PF07992"/>
    </source>
</evidence>
<dbReference type="Proteomes" id="UP000290900">
    <property type="component" value="Unassembled WGS sequence"/>
</dbReference>
<keyword evidence="11" id="KW-0472">Membrane</keyword>
<evidence type="ECO:0000256" key="7">
    <source>
        <dbReference type="ARBA" id="ARBA00023027"/>
    </source>
</evidence>
<dbReference type="SUPFAM" id="SSF51905">
    <property type="entry name" value="FAD/NAD(P)-binding domain"/>
    <property type="match status" value="2"/>
</dbReference>
<keyword evidence="7" id="KW-0520">NAD</keyword>
<dbReference type="GO" id="GO:0005739">
    <property type="term" value="C:mitochondrion"/>
    <property type="evidence" value="ECO:0007669"/>
    <property type="project" value="UniProtKB-ARBA"/>
</dbReference>
<evidence type="ECO:0000256" key="5">
    <source>
        <dbReference type="ARBA" id="ARBA00022946"/>
    </source>
</evidence>
<dbReference type="InterPro" id="IPR045024">
    <property type="entry name" value="NDH-2"/>
</dbReference>
<evidence type="ECO:0000256" key="1">
    <source>
        <dbReference type="ARBA" id="ARBA00005272"/>
    </source>
</evidence>
<dbReference type="PANTHER" id="PTHR43706">
    <property type="entry name" value="NADH DEHYDROGENASE"/>
    <property type="match status" value="1"/>
</dbReference>
<feature type="transmembrane region" description="Helical" evidence="11">
    <location>
        <begin position="78"/>
        <end position="97"/>
    </location>
</feature>
<dbReference type="InterPro" id="IPR036188">
    <property type="entry name" value="FAD/NAD-bd_sf"/>
</dbReference>
<evidence type="ECO:0000256" key="8">
    <source>
        <dbReference type="ARBA" id="ARBA00047599"/>
    </source>
</evidence>
<keyword evidence="15" id="KW-1185">Reference proteome</keyword>
<dbReference type="Gene3D" id="3.50.50.100">
    <property type="match status" value="1"/>
</dbReference>
<dbReference type="FunCoup" id="A0A448YIS8">
    <property type="interactions" value="360"/>
</dbReference>
<keyword evidence="4" id="KW-0274">FAD</keyword>
<dbReference type="PANTHER" id="PTHR43706:SF47">
    <property type="entry name" value="EXTERNAL NADH-UBIQUINONE OXIDOREDUCTASE 1, MITOCHONDRIAL-RELATED"/>
    <property type="match status" value="1"/>
</dbReference>
<dbReference type="AlphaFoldDB" id="A0A448YIS8"/>
<keyword evidence="6" id="KW-0560">Oxidoreductase</keyword>
<keyword evidence="11" id="KW-1133">Transmembrane helix</keyword>
<feature type="domain" description="External alternative NADH-ubiquinone oxidoreductase-like C-terminal" evidence="13">
    <location>
        <begin position="516"/>
        <end position="581"/>
    </location>
</feature>
<dbReference type="EMBL" id="CAACVR010000007">
    <property type="protein sequence ID" value="VEU20791.1"/>
    <property type="molecule type" value="Genomic_DNA"/>
</dbReference>
<feature type="domain" description="FAD/NAD(P)-binding" evidence="12">
    <location>
        <begin position="125"/>
        <end position="468"/>
    </location>
</feature>
<reference evidence="14 15" key="1">
    <citation type="submission" date="2018-12" db="EMBL/GenBank/DDBJ databases">
        <authorList>
            <person name="Tiukova I."/>
            <person name="Dainat J."/>
        </authorList>
    </citation>
    <scope>NUCLEOTIDE SEQUENCE [LARGE SCALE GENOMIC DNA]</scope>
</reference>
<dbReference type="Pfam" id="PF07992">
    <property type="entry name" value="Pyr_redox_2"/>
    <property type="match status" value="1"/>
</dbReference>